<dbReference type="PROSITE" id="PS00329">
    <property type="entry name" value="HSP70_2"/>
    <property type="match status" value="1"/>
</dbReference>
<organism evidence="4 5">
    <name type="scientific">Candidatus Moduliflexus flocculans</name>
    <dbReference type="NCBI Taxonomy" id="1499966"/>
    <lineage>
        <taxon>Bacteria</taxon>
        <taxon>Candidatus Moduliflexota</taxon>
        <taxon>Candidatus Moduliflexia</taxon>
        <taxon>Candidatus Moduliflexales</taxon>
        <taxon>Candidatus Moduliflexaceae</taxon>
    </lineage>
</organism>
<dbReference type="InterPro" id="IPR043129">
    <property type="entry name" value="ATPase_NBD"/>
</dbReference>
<dbReference type="HOGENOM" id="CLU_033976_2_0_0"/>
<keyword evidence="2" id="KW-0547">Nucleotide-binding</keyword>
<dbReference type="Gene3D" id="3.30.420.40">
    <property type="match status" value="3"/>
</dbReference>
<dbReference type="SUPFAM" id="SSF53067">
    <property type="entry name" value="Actin-like ATPase domain"/>
    <property type="match status" value="2"/>
</dbReference>
<dbReference type="AlphaFoldDB" id="A0A0S6VU92"/>
<evidence type="ECO:0000313" key="4">
    <source>
        <dbReference type="EMBL" id="GAK51117.1"/>
    </source>
</evidence>
<dbReference type="Pfam" id="PF00012">
    <property type="entry name" value="HSP70"/>
    <property type="match status" value="2"/>
</dbReference>
<sequence>MRLGIDFGTSNTSAAMFDGRQLTFIPLDPANHEDPHVLASMLYISSKGEQLFGRRAMAEYFEQTAGQTIKYEQKTYGDVTMEFGDLTHVAKGFYLEEKESVGRLFQYLKKFLAADFRTNVFGSFYRPHELITMILRHVKTVAEQTTQQEMSSILLGRPVKFSTEEDKNRLAAKHLKSAALAAGFLDVEFEFEPVAAAYNYGLSAQTSENVLIFDFGGGTFDVTIVNFDNGKSRILGLGGVPVGGSDFDRSIMYEKIAPYFGKGHYVDDDHCVSDATFTELLNWQTILNLNRNRRFLRTLDDWIFYADDPKPFKALKRLVKEHHGFAVFQEIETAKKRLSYEDQASVQYLVPEVFRNEGEIRIHERINRHEFEALLGRYVRQIMTTTDEAIRSAGLTTAQIDRVARVGGSSRIPFFHHLLAQKFGAEKLLMQDEIKNVAAGLAVKAFQQQ</sequence>
<dbReference type="Proteomes" id="UP000030700">
    <property type="component" value="Unassembled WGS sequence"/>
</dbReference>
<keyword evidence="3" id="KW-0067">ATP-binding</keyword>
<accession>A0A0S6VU92</accession>
<evidence type="ECO:0000256" key="3">
    <source>
        <dbReference type="ARBA" id="ARBA00022840"/>
    </source>
</evidence>
<dbReference type="InterPro" id="IPR013126">
    <property type="entry name" value="Hsp_70_fam"/>
</dbReference>
<dbReference type="GO" id="GO:0140662">
    <property type="term" value="F:ATP-dependent protein folding chaperone"/>
    <property type="evidence" value="ECO:0007669"/>
    <property type="project" value="InterPro"/>
</dbReference>
<protein>
    <submittedName>
        <fullName evidence="4">Molecular chaperone-like protein</fullName>
    </submittedName>
</protein>
<gene>
    <name evidence="4" type="ORF">U14_02359</name>
</gene>
<dbReference type="InterPro" id="IPR018181">
    <property type="entry name" value="Heat_shock_70_CS"/>
</dbReference>
<name>A0A0S6VU92_9BACT</name>
<evidence type="ECO:0000256" key="1">
    <source>
        <dbReference type="ARBA" id="ARBA00007381"/>
    </source>
</evidence>
<evidence type="ECO:0000313" key="5">
    <source>
        <dbReference type="Proteomes" id="UP000030700"/>
    </source>
</evidence>
<evidence type="ECO:0000256" key="2">
    <source>
        <dbReference type="ARBA" id="ARBA00022741"/>
    </source>
</evidence>
<dbReference type="EMBL" id="DF820456">
    <property type="protein sequence ID" value="GAK51117.1"/>
    <property type="molecule type" value="Genomic_DNA"/>
</dbReference>
<dbReference type="STRING" id="1499966.U14_02359"/>
<dbReference type="PANTHER" id="PTHR19375">
    <property type="entry name" value="HEAT SHOCK PROTEIN 70KDA"/>
    <property type="match status" value="1"/>
</dbReference>
<dbReference type="Gene3D" id="3.90.640.10">
    <property type="entry name" value="Actin, Chain A, domain 4"/>
    <property type="match status" value="1"/>
</dbReference>
<keyword evidence="5" id="KW-1185">Reference proteome</keyword>
<dbReference type="GO" id="GO:0005524">
    <property type="term" value="F:ATP binding"/>
    <property type="evidence" value="ECO:0007669"/>
    <property type="project" value="UniProtKB-KW"/>
</dbReference>
<reference evidence="4 5" key="1">
    <citation type="journal article" date="2015" name="PeerJ">
        <title>First genomic representation of candidate bacterial phylum KSB3 points to enhanced environmental sensing as a trigger of wastewater bulking.</title>
        <authorList>
            <person name="Sekiguchi Y."/>
            <person name="Ohashi A."/>
            <person name="Parks D.H."/>
            <person name="Yamauchi T."/>
            <person name="Tyson G.W."/>
            <person name="Hugenholtz P."/>
        </authorList>
    </citation>
    <scope>NUCLEOTIDE SEQUENCE [LARGE SCALE GENOMIC DNA]</scope>
</reference>
<comment type="similarity">
    <text evidence="1">Belongs to the heat shock protein 70 family.</text>
</comment>
<proteinExistence type="inferred from homology"/>